<name>A0A2L2Q9B1_9BETA</name>
<organism evidence="2">
    <name type="scientific">Human betaherpesvirus 6A</name>
    <dbReference type="NCBI Taxonomy" id="32603"/>
    <lineage>
        <taxon>Viruses</taxon>
        <taxon>Duplodnaviria</taxon>
        <taxon>Heunggongvirae</taxon>
        <taxon>Peploviricota</taxon>
        <taxon>Herviviricetes</taxon>
        <taxon>Herpesvirales</taxon>
        <taxon>Orthoherpesviridae</taxon>
        <taxon>Betaherpesvirinae</taxon>
        <taxon>Roseolovirus</taxon>
        <taxon>Roseolovirus humanbeta6a</taxon>
    </lineage>
</organism>
<dbReference type="EMBL" id="MF994818">
    <property type="protein sequence ID" value="AVI07975.1"/>
    <property type="molecule type" value="Genomic_DNA"/>
</dbReference>
<evidence type="ECO:0000313" key="3">
    <source>
        <dbReference type="EMBL" id="AVI07727.1"/>
    </source>
</evidence>
<evidence type="ECO:0000313" key="2">
    <source>
        <dbReference type="EMBL" id="AVI07606.1"/>
    </source>
</evidence>
<dbReference type="EMBL" id="MF994816">
    <property type="protein sequence ID" value="AVI07727.1"/>
    <property type="molecule type" value="Genomic_DNA"/>
</dbReference>
<sequence length="61" mass="7168">MIKHTKFFEVFGIMLTFSSTCNLSVLKRIAHNVKTFTNTVVFVIFFRNSKILSRVNDKAYY</sequence>
<proteinExistence type="predicted"/>
<reference evidence="2" key="1">
    <citation type="journal article" date="2018" name="J. Virol.">
        <title>Copy number heterogeneity, large origin tandem repeats, and interspecies recombination in HHV-6A and HHV-6B reference strains.</title>
        <authorList>
            <person name="Greninger A.L."/>
            <person name="Roychoudhury P."/>
            <person name="Makhsous N."/>
            <person name="Hanson D."/>
            <person name="Chase J."/>
            <person name="Krueger G."/>
            <person name="Xie H."/>
            <person name="Huang M.-L."/>
            <person name="Saunders L."/>
            <person name="Ablashi D."/>
            <person name="Koelle D.M."/>
            <person name="Cook L."/>
            <person name="Jerome K.R."/>
        </authorList>
    </citation>
    <scope>NUCLEOTIDE SEQUENCE</scope>
    <source>
        <strain evidence="1">ABI-HHV6A</strain>
        <strain evidence="2">CO1</strain>
        <strain evidence="3">CO2</strain>
        <strain evidence="4">CO4</strain>
        <strain evidence="5">CO7</strain>
    </source>
</reference>
<protein>
    <submittedName>
        <fullName evidence="2">Uncharacterized protein</fullName>
    </submittedName>
</protein>
<dbReference type="EMBL" id="MF994815">
    <property type="protein sequence ID" value="AVI07606.1"/>
    <property type="molecule type" value="Genomic_DNA"/>
</dbReference>
<evidence type="ECO:0000313" key="4">
    <source>
        <dbReference type="EMBL" id="AVI07975.1"/>
    </source>
</evidence>
<dbReference type="EMBL" id="MF994813">
    <property type="protein sequence ID" value="AVI07355.1"/>
    <property type="molecule type" value="Genomic_DNA"/>
</dbReference>
<dbReference type="EMBL" id="MF994819">
    <property type="protein sequence ID" value="AVI08101.1"/>
    <property type="molecule type" value="Genomic_DNA"/>
</dbReference>
<accession>A0A2L2Q9B1</accession>
<evidence type="ECO:0000313" key="1">
    <source>
        <dbReference type="EMBL" id="AVI07355.1"/>
    </source>
</evidence>
<evidence type="ECO:0000313" key="5">
    <source>
        <dbReference type="EMBL" id="AVI08101.1"/>
    </source>
</evidence>